<sequence>MIYVLLTFLFSPLLFLLAFLKRKESRNILVIQTAKIGDMVCTSHIFRILKQAYPHSKVTLLCTPLTAELMLCNPHIDEVETLASTKGISGKIRLIRTLRRGRYDICLNFVPNASLTLGAFWAAIPVRLGIIPDVAGLTYRLSTFFNSRSERYKAGEMVSMTYARALRSIGIENTTLRRELYPPPGAKGKADKFLRSTTLLPDDILIGIACSSPNALKSLKIYELSWLIELILQRDRRHKAVLIGTKSDQVLTEQLMQMSGDGRRIIDSCGAFTLAELPELLGRLHCFVGTDSGPLYIAAAMGTPVISIPGPHNSAYQRPVEESAMVLESAECSPCQSPFRVPYSCPKEHPRCARLSVPRDIDTLILNMIRKPQRLHA</sequence>
<dbReference type="AlphaFoldDB" id="A0A953M2A6"/>
<name>A0A953M2A6_9BACT</name>
<evidence type="ECO:0000256" key="1">
    <source>
        <dbReference type="ARBA" id="ARBA00022676"/>
    </source>
</evidence>
<dbReference type="Pfam" id="PF01075">
    <property type="entry name" value="Glyco_transf_9"/>
    <property type="match status" value="1"/>
</dbReference>
<comment type="caution">
    <text evidence="3">The sequence shown here is derived from an EMBL/GenBank/DDBJ whole genome shotgun (WGS) entry which is preliminary data.</text>
</comment>
<dbReference type="InterPro" id="IPR002201">
    <property type="entry name" value="Glyco_trans_9"/>
</dbReference>
<dbReference type="PANTHER" id="PTHR30160">
    <property type="entry name" value="TETRAACYLDISACCHARIDE 4'-KINASE-RELATED"/>
    <property type="match status" value="1"/>
</dbReference>
<dbReference type="GO" id="GO:0005829">
    <property type="term" value="C:cytosol"/>
    <property type="evidence" value="ECO:0007669"/>
    <property type="project" value="TreeGrafter"/>
</dbReference>
<dbReference type="PANTHER" id="PTHR30160:SF7">
    <property type="entry name" value="ADP-HEPTOSE--LPS HEPTOSYLTRANSFERASE 2"/>
    <property type="match status" value="1"/>
</dbReference>
<evidence type="ECO:0000313" key="3">
    <source>
        <dbReference type="EMBL" id="MBZ0157203.1"/>
    </source>
</evidence>
<dbReference type="Gene3D" id="3.40.50.2000">
    <property type="entry name" value="Glycogen Phosphorylase B"/>
    <property type="match status" value="2"/>
</dbReference>
<dbReference type="InterPro" id="IPR051199">
    <property type="entry name" value="LPS_LOS_Heptosyltrfase"/>
</dbReference>
<dbReference type="GO" id="GO:0008713">
    <property type="term" value="F:ADP-heptose-lipopolysaccharide heptosyltransferase activity"/>
    <property type="evidence" value="ECO:0007669"/>
    <property type="project" value="TreeGrafter"/>
</dbReference>
<keyword evidence="1" id="KW-0328">Glycosyltransferase</keyword>
<reference evidence="3" key="2">
    <citation type="submission" date="2021-08" db="EMBL/GenBank/DDBJ databases">
        <authorList>
            <person name="Dalcin Martins P."/>
        </authorList>
    </citation>
    <scope>NUCLEOTIDE SEQUENCE</scope>
    <source>
        <strain evidence="3">MAG_39</strain>
    </source>
</reference>
<evidence type="ECO:0000256" key="2">
    <source>
        <dbReference type="ARBA" id="ARBA00022679"/>
    </source>
</evidence>
<dbReference type="GO" id="GO:0009244">
    <property type="term" value="P:lipopolysaccharide core region biosynthetic process"/>
    <property type="evidence" value="ECO:0007669"/>
    <property type="project" value="TreeGrafter"/>
</dbReference>
<reference evidence="3" key="1">
    <citation type="journal article" date="2021" name="bioRxiv">
        <title>Unraveling nitrogen, sulfur and carbon metabolic pathways and microbial community transcriptional responses to substrate deprivation and toxicity stresses in a bioreactor mimicking anoxic brackish coastal sediment conditions.</title>
        <authorList>
            <person name="Martins P.D."/>
            <person name="Echeveste M.J."/>
            <person name="Arshad A."/>
            <person name="Kurth J."/>
            <person name="Ouboter H."/>
            <person name="Jetten M.S.M."/>
            <person name="Welte C.U."/>
        </authorList>
    </citation>
    <scope>NUCLEOTIDE SEQUENCE</scope>
    <source>
        <strain evidence="3">MAG_39</strain>
    </source>
</reference>
<dbReference type="Proteomes" id="UP000705867">
    <property type="component" value="Unassembled WGS sequence"/>
</dbReference>
<protein>
    <submittedName>
        <fullName evidence="3">Glycosyltransferase family 9 protein</fullName>
    </submittedName>
</protein>
<evidence type="ECO:0000313" key="4">
    <source>
        <dbReference type="Proteomes" id="UP000705867"/>
    </source>
</evidence>
<keyword evidence="2" id="KW-0808">Transferase</keyword>
<organism evidence="3 4">
    <name type="scientific">Candidatus Nitrobium versatile</name>
    <dbReference type="NCBI Taxonomy" id="2884831"/>
    <lineage>
        <taxon>Bacteria</taxon>
        <taxon>Pseudomonadati</taxon>
        <taxon>Nitrospirota</taxon>
        <taxon>Nitrospiria</taxon>
        <taxon>Nitrospirales</taxon>
        <taxon>Nitrospiraceae</taxon>
        <taxon>Candidatus Nitrobium</taxon>
    </lineage>
</organism>
<gene>
    <name evidence="3" type="ORF">K8I29_13460</name>
</gene>
<dbReference type="EMBL" id="JAIOIV010000107">
    <property type="protein sequence ID" value="MBZ0157203.1"/>
    <property type="molecule type" value="Genomic_DNA"/>
</dbReference>
<dbReference type="CDD" id="cd03789">
    <property type="entry name" value="GT9_LPS_heptosyltransferase"/>
    <property type="match status" value="1"/>
</dbReference>
<accession>A0A953M2A6</accession>
<proteinExistence type="predicted"/>
<dbReference type="SUPFAM" id="SSF53756">
    <property type="entry name" value="UDP-Glycosyltransferase/glycogen phosphorylase"/>
    <property type="match status" value="1"/>
</dbReference>